<evidence type="ECO:0000313" key="3">
    <source>
        <dbReference type="Proteomes" id="UP000250134"/>
    </source>
</evidence>
<protein>
    <submittedName>
        <fullName evidence="2">Uncharacterized protein</fullName>
    </submittedName>
</protein>
<keyword evidence="1" id="KW-0472">Membrane</keyword>
<organism evidence="2 3">
    <name type="scientific">Thermococcus gorgonarius</name>
    <dbReference type="NCBI Taxonomy" id="71997"/>
    <lineage>
        <taxon>Archaea</taxon>
        <taxon>Methanobacteriati</taxon>
        <taxon>Methanobacteriota</taxon>
        <taxon>Thermococci</taxon>
        <taxon>Thermococcales</taxon>
        <taxon>Thermococcaceae</taxon>
        <taxon>Thermococcus</taxon>
    </lineage>
</organism>
<feature type="transmembrane region" description="Helical" evidence="1">
    <location>
        <begin position="114"/>
        <end position="135"/>
    </location>
</feature>
<dbReference type="Proteomes" id="UP000250134">
    <property type="component" value="Chromosome"/>
</dbReference>
<feature type="transmembrane region" description="Helical" evidence="1">
    <location>
        <begin position="46"/>
        <end position="68"/>
    </location>
</feature>
<evidence type="ECO:0000256" key="1">
    <source>
        <dbReference type="SAM" id="Phobius"/>
    </source>
</evidence>
<keyword evidence="3" id="KW-1185">Reference proteome</keyword>
<feature type="transmembrane region" description="Helical" evidence="1">
    <location>
        <begin position="12"/>
        <end position="34"/>
    </location>
</feature>
<keyword evidence="1" id="KW-0812">Transmembrane</keyword>
<evidence type="ECO:0000313" key="2">
    <source>
        <dbReference type="EMBL" id="ASJ00439.1"/>
    </source>
</evidence>
<reference evidence="2 3" key="1">
    <citation type="submission" date="2016-03" db="EMBL/GenBank/DDBJ databases">
        <title>Complete genome sequence of Thermococcus gorgonarius.</title>
        <authorList>
            <person name="Oger P.M."/>
        </authorList>
    </citation>
    <scope>NUCLEOTIDE SEQUENCE [LARGE SCALE GENOMIC DNA]</scope>
    <source>
        <strain evidence="2 3">W-12</strain>
    </source>
</reference>
<proteinExistence type="predicted"/>
<dbReference type="AlphaFoldDB" id="A0A2Z2M5S7"/>
<keyword evidence="1" id="KW-1133">Transmembrane helix</keyword>
<sequence length="239" mass="27106">MEPPSEFLHWYVFPFSAASFLFVSYSILWILKAWRETGKYPWKLKGFLYGLLALLVAGLLEIPLFQIFQINPRLGVVLMGMFVGLIEEGSKLLPLRVRPEGGWRDWKKTVSASLFFGLLEAVFYIFQIAIMGVWVLIPVRLIVLFLHVAWTFIALTVLLVEGKMWGYLLASVLHSLYDIPGLLYLGGISEVYFKAACILGLASYLPAVLAVKKVGEKAVIYMEEERIGIHLPKWFTSSP</sequence>
<gene>
    <name evidence="2" type="ORF">A3K92_02550</name>
</gene>
<dbReference type="KEGG" id="tgg:A3K92_02550"/>
<feature type="transmembrane region" description="Helical" evidence="1">
    <location>
        <begin position="141"/>
        <end position="160"/>
    </location>
</feature>
<name>A0A2Z2M5S7_THEGO</name>
<dbReference type="EMBL" id="CP014855">
    <property type="protein sequence ID" value="ASJ00439.1"/>
    <property type="molecule type" value="Genomic_DNA"/>
</dbReference>
<feature type="transmembrane region" description="Helical" evidence="1">
    <location>
        <begin position="191"/>
        <end position="211"/>
    </location>
</feature>
<accession>A0A2Z2M5S7</accession>